<evidence type="ECO:0000313" key="3">
    <source>
        <dbReference type="Proteomes" id="UP001371305"/>
    </source>
</evidence>
<keyword evidence="3" id="KW-1185">Reference proteome</keyword>
<dbReference type="RefSeq" id="WP_341406949.1">
    <property type="nucleotide sequence ID" value="NZ_JBBUKT010000010.1"/>
</dbReference>
<reference evidence="2 3" key="1">
    <citation type="submission" date="2024-04" db="EMBL/GenBank/DDBJ databases">
        <title>Luteolibacter sp. isolated from soil.</title>
        <authorList>
            <person name="An J."/>
        </authorList>
    </citation>
    <scope>NUCLEOTIDE SEQUENCE [LARGE SCALE GENOMIC DNA]</scope>
    <source>
        <strain evidence="2 3">Y139</strain>
    </source>
</reference>
<evidence type="ECO:0000313" key="2">
    <source>
        <dbReference type="EMBL" id="MEK7953186.1"/>
    </source>
</evidence>
<protein>
    <submittedName>
        <fullName evidence="2">VOC family protein</fullName>
    </submittedName>
</protein>
<gene>
    <name evidence="2" type="ORF">WKV53_21910</name>
</gene>
<sequence length="131" mass="14664">MHLPRAIEIQPRLPVSALVPSYRFYRDVLGFECPDGEPLESAGFAILQRDTIGLQLVTAGPDHPAGQMTVWIHVADALAEHDRMKAHTPIEWGPEVYWYGCREFAVLDPDGHSIIFSSPTDEPPTCREEDP</sequence>
<dbReference type="Proteomes" id="UP001371305">
    <property type="component" value="Unassembled WGS sequence"/>
</dbReference>
<dbReference type="Pfam" id="PF00903">
    <property type="entry name" value="Glyoxalase"/>
    <property type="match status" value="1"/>
</dbReference>
<name>A0ABU9AZK9_9BACT</name>
<dbReference type="EMBL" id="JBBUKT010000010">
    <property type="protein sequence ID" value="MEK7953186.1"/>
    <property type="molecule type" value="Genomic_DNA"/>
</dbReference>
<proteinExistence type="predicted"/>
<comment type="caution">
    <text evidence="2">The sequence shown here is derived from an EMBL/GenBank/DDBJ whole genome shotgun (WGS) entry which is preliminary data.</text>
</comment>
<dbReference type="InterPro" id="IPR029068">
    <property type="entry name" value="Glyas_Bleomycin-R_OHBP_Dase"/>
</dbReference>
<dbReference type="InterPro" id="IPR004360">
    <property type="entry name" value="Glyas_Fos-R_dOase_dom"/>
</dbReference>
<evidence type="ECO:0000259" key="1">
    <source>
        <dbReference type="PROSITE" id="PS51819"/>
    </source>
</evidence>
<dbReference type="SUPFAM" id="SSF54593">
    <property type="entry name" value="Glyoxalase/Bleomycin resistance protein/Dihydroxybiphenyl dioxygenase"/>
    <property type="match status" value="1"/>
</dbReference>
<dbReference type="InterPro" id="IPR037523">
    <property type="entry name" value="VOC_core"/>
</dbReference>
<dbReference type="Gene3D" id="3.10.180.10">
    <property type="entry name" value="2,3-Dihydroxybiphenyl 1,2-Dioxygenase, domain 1"/>
    <property type="match status" value="1"/>
</dbReference>
<organism evidence="2 3">
    <name type="scientific">Luteolibacter soli</name>
    <dbReference type="NCBI Taxonomy" id="3135280"/>
    <lineage>
        <taxon>Bacteria</taxon>
        <taxon>Pseudomonadati</taxon>
        <taxon>Verrucomicrobiota</taxon>
        <taxon>Verrucomicrobiia</taxon>
        <taxon>Verrucomicrobiales</taxon>
        <taxon>Verrucomicrobiaceae</taxon>
        <taxon>Luteolibacter</taxon>
    </lineage>
</organism>
<feature type="domain" description="VOC" evidence="1">
    <location>
        <begin position="6"/>
        <end position="119"/>
    </location>
</feature>
<accession>A0ABU9AZK9</accession>
<dbReference type="PROSITE" id="PS51819">
    <property type="entry name" value="VOC"/>
    <property type="match status" value="1"/>
</dbReference>